<evidence type="ECO:0000313" key="2">
    <source>
        <dbReference type="Proteomes" id="UP000230233"/>
    </source>
</evidence>
<proteinExistence type="predicted"/>
<gene>
    <name evidence="1" type="primary">Cnig_chr_V.g19004</name>
    <name evidence="1" type="ORF">B9Z55_019004</name>
</gene>
<comment type="caution">
    <text evidence="1">The sequence shown here is derived from an EMBL/GenBank/DDBJ whole genome shotgun (WGS) entry which is preliminary data.</text>
</comment>
<name>A0A2G5TGG7_9PELO</name>
<reference evidence="2" key="1">
    <citation type="submission" date="2017-10" db="EMBL/GenBank/DDBJ databases">
        <title>Rapid genome shrinkage in a self-fertile nematode reveals novel sperm competition proteins.</title>
        <authorList>
            <person name="Yin D."/>
            <person name="Schwarz E.M."/>
            <person name="Thomas C.G."/>
            <person name="Felde R.L."/>
            <person name="Korf I.F."/>
            <person name="Cutter A.D."/>
            <person name="Schartner C.M."/>
            <person name="Ralston E.J."/>
            <person name="Meyer B.J."/>
            <person name="Haag E.S."/>
        </authorList>
    </citation>
    <scope>NUCLEOTIDE SEQUENCE [LARGE SCALE GENOMIC DNA]</scope>
    <source>
        <strain evidence="2">JU1422</strain>
    </source>
</reference>
<protein>
    <submittedName>
        <fullName evidence="1">Uncharacterized protein</fullName>
    </submittedName>
</protein>
<accession>A0A2G5TGG7</accession>
<organism evidence="1 2">
    <name type="scientific">Caenorhabditis nigoni</name>
    <dbReference type="NCBI Taxonomy" id="1611254"/>
    <lineage>
        <taxon>Eukaryota</taxon>
        <taxon>Metazoa</taxon>
        <taxon>Ecdysozoa</taxon>
        <taxon>Nematoda</taxon>
        <taxon>Chromadorea</taxon>
        <taxon>Rhabditida</taxon>
        <taxon>Rhabditina</taxon>
        <taxon>Rhabditomorpha</taxon>
        <taxon>Rhabditoidea</taxon>
        <taxon>Rhabditidae</taxon>
        <taxon>Peloderinae</taxon>
        <taxon>Caenorhabditis</taxon>
    </lineage>
</organism>
<keyword evidence="2" id="KW-1185">Reference proteome</keyword>
<dbReference type="EMBL" id="PDUG01000005">
    <property type="protein sequence ID" value="PIC26425.1"/>
    <property type="molecule type" value="Genomic_DNA"/>
</dbReference>
<dbReference type="AlphaFoldDB" id="A0A2G5TGG7"/>
<evidence type="ECO:0000313" key="1">
    <source>
        <dbReference type="EMBL" id="PIC26425.1"/>
    </source>
</evidence>
<dbReference type="STRING" id="1611254.A0A2G5TGG7"/>
<sequence>MPNYHAQSSDKTPFSMFHRTPLKQFTKEVENIFSQRPFVCLERPPVVRETSTTPIIYMDGTYQAIPQVTGNRSAVISRNTFPSFGRYGGH</sequence>
<dbReference type="Proteomes" id="UP000230233">
    <property type="component" value="Chromosome V"/>
</dbReference>